<dbReference type="Proteomes" id="UP000196320">
    <property type="component" value="Unassembled WGS sequence"/>
</dbReference>
<evidence type="ECO:0000259" key="2">
    <source>
        <dbReference type="Pfam" id="PF01551"/>
    </source>
</evidence>
<dbReference type="Pfam" id="PF01551">
    <property type="entry name" value="Peptidase_M23"/>
    <property type="match status" value="1"/>
</dbReference>
<sequence>MTPEDSLIAEIDTAVVVETPALLEATLAVPVDLELGTVEISPDVEAVDTTIVMSSRRARRMAQRVVPAVPAEPVESHAPATDALPETPVAAEAPTVEALIFDLPDAEDTAASDSDEAAASDVDVFAAASELFGFAPIDESAAVAAAEIPEAAEPVTVGAAPVVPHIVTRRQRVVRRVAAAGASFGIMGVAGLIAVSMTLPASASAVAATQRTDAPSAASLVASTDATKAKKVEDGEIQAFVASDGVQDEALARSDSFSTVSLLDVAAEEGIRYSDSLYTNDPDAAIQWPFMVGVAMSSGYGERWGRLHAGIDLVPGAGAPIQVIADGTVRIATESGGAYGVTVYVDHVIDGQVVTSHYAHMQHGSIQVQVGQKVKVGDIIGKVGNTGRSYGAHLHFEIIINGSTVNPLTWMRENAGRYEY</sequence>
<dbReference type="AlphaFoldDB" id="A0A1R4KRJ7"/>
<keyword evidence="1" id="KW-1133">Transmembrane helix</keyword>
<keyword evidence="1" id="KW-0472">Membrane</keyword>
<organism evidence="3 4">
    <name type="scientific">Microbacterium esteraromaticum</name>
    <dbReference type="NCBI Taxonomy" id="57043"/>
    <lineage>
        <taxon>Bacteria</taxon>
        <taxon>Bacillati</taxon>
        <taxon>Actinomycetota</taxon>
        <taxon>Actinomycetes</taxon>
        <taxon>Micrococcales</taxon>
        <taxon>Microbacteriaceae</taxon>
        <taxon>Microbacterium</taxon>
    </lineage>
</organism>
<accession>A0A1R4KRJ7</accession>
<protein>
    <submittedName>
        <fullName evidence="3">Peptidase M23B</fullName>
    </submittedName>
</protein>
<proteinExistence type="predicted"/>
<keyword evidence="4" id="KW-1185">Reference proteome</keyword>
<name>A0A1R4KRJ7_9MICO</name>
<dbReference type="PANTHER" id="PTHR21666:SF270">
    <property type="entry name" value="MUREIN HYDROLASE ACTIVATOR ENVC"/>
    <property type="match status" value="1"/>
</dbReference>
<evidence type="ECO:0000256" key="1">
    <source>
        <dbReference type="SAM" id="Phobius"/>
    </source>
</evidence>
<dbReference type="PANTHER" id="PTHR21666">
    <property type="entry name" value="PEPTIDASE-RELATED"/>
    <property type="match status" value="1"/>
</dbReference>
<dbReference type="GO" id="GO:0004222">
    <property type="term" value="F:metalloendopeptidase activity"/>
    <property type="evidence" value="ECO:0007669"/>
    <property type="project" value="TreeGrafter"/>
</dbReference>
<reference evidence="3 4" key="1">
    <citation type="submission" date="2017-02" db="EMBL/GenBank/DDBJ databases">
        <authorList>
            <person name="Peterson S.W."/>
        </authorList>
    </citation>
    <scope>NUCLEOTIDE SEQUENCE [LARGE SCALE GENOMIC DNA]</scope>
    <source>
        <strain evidence="3 4">B Mb 05.01</strain>
    </source>
</reference>
<keyword evidence="1" id="KW-0812">Transmembrane</keyword>
<dbReference type="SUPFAM" id="SSF51261">
    <property type="entry name" value="Duplicated hybrid motif"/>
    <property type="match status" value="1"/>
</dbReference>
<evidence type="ECO:0000313" key="4">
    <source>
        <dbReference type="Proteomes" id="UP000196320"/>
    </source>
</evidence>
<dbReference type="InterPro" id="IPR016047">
    <property type="entry name" value="M23ase_b-sheet_dom"/>
</dbReference>
<feature type="transmembrane region" description="Helical" evidence="1">
    <location>
        <begin position="177"/>
        <end position="199"/>
    </location>
</feature>
<dbReference type="InterPro" id="IPR011055">
    <property type="entry name" value="Dup_hybrid_motif"/>
</dbReference>
<dbReference type="EMBL" id="FUKO01000048">
    <property type="protein sequence ID" value="SJN46976.1"/>
    <property type="molecule type" value="Genomic_DNA"/>
</dbReference>
<dbReference type="InterPro" id="IPR050570">
    <property type="entry name" value="Cell_wall_metabolism_enzyme"/>
</dbReference>
<dbReference type="RefSeq" id="WP_256971699.1">
    <property type="nucleotide sequence ID" value="NZ_FUKO01000048.1"/>
</dbReference>
<dbReference type="CDD" id="cd12797">
    <property type="entry name" value="M23_peptidase"/>
    <property type="match status" value="1"/>
</dbReference>
<feature type="domain" description="M23ase beta-sheet core" evidence="2">
    <location>
        <begin position="307"/>
        <end position="407"/>
    </location>
</feature>
<evidence type="ECO:0000313" key="3">
    <source>
        <dbReference type="EMBL" id="SJN46976.1"/>
    </source>
</evidence>
<gene>
    <name evidence="3" type="ORF">FM104_15525</name>
</gene>
<dbReference type="Gene3D" id="2.70.70.10">
    <property type="entry name" value="Glucose Permease (Domain IIA)"/>
    <property type="match status" value="1"/>
</dbReference>